<dbReference type="GeneID" id="68355010"/>
<feature type="region of interest" description="Disordered" evidence="1">
    <location>
        <begin position="1"/>
        <end position="191"/>
    </location>
</feature>
<evidence type="ECO:0000313" key="3">
    <source>
        <dbReference type="Proteomes" id="UP000824596"/>
    </source>
</evidence>
<evidence type="ECO:0000313" key="2">
    <source>
        <dbReference type="EMBL" id="KAH0963371.1"/>
    </source>
</evidence>
<dbReference type="EMBL" id="JAIZPD010000005">
    <property type="protein sequence ID" value="KAH0963371.1"/>
    <property type="molecule type" value="Genomic_DNA"/>
</dbReference>
<name>A0A9P8MZY5_9HYPO</name>
<organism evidence="2 3">
    <name type="scientific">Hirsutella rhossiliensis</name>
    <dbReference type="NCBI Taxonomy" id="111463"/>
    <lineage>
        <taxon>Eukaryota</taxon>
        <taxon>Fungi</taxon>
        <taxon>Dikarya</taxon>
        <taxon>Ascomycota</taxon>
        <taxon>Pezizomycotina</taxon>
        <taxon>Sordariomycetes</taxon>
        <taxon>Hypocreomycetidae</taxon>
        <taxon>Hypocreales</taxon>
        <taxon>Ophiocordycipitaceae</taxon>
        <taxon>Hirsutella</taxon>
    </lineage>
</organism>
<proteinExistence type="predicted"/>
<dbReference type="Proteomes" id="UP000824596">
    <property type="component" value="Unassembled WGS sequence"/>
</dbReference>
<reference evidence="2" key="1">
    <citation type="submission" date="2021-09" db="EMBL/GenBank/DDBJ databases">
        <title>A high-quality genome of the endoparasitic fungus Hirsutella rhossiliensis with a comparison of Hirsutella genomes reveals transposable elements contributing to genome size variation.</title>
        <authorList>
            <person name="Lin R."/>
            <person name="Jiao Y."/>
            <person name="Sun X."/>
            <person name="Ling J."/>
            <person name="Xie B."/>
            <person name="Cheng X."/>
        </authorList>
    </citation>
    <scope>NUCLEOTIDE SEQUENCE</scope>
    <source>
        <strain evidence="2">HR02</strain>
    </source>
</reference>
<dbReference type="OrthoDB" id="5415512at2759"/>
<accession>A0A9P8MZY5</accession>
<feature type="compositionally biased region" description="Low complexity" evidence="1">
    <location>
        <begin position="14"/>
        <end position="30"/>
    </location>
</feature>
<keyword evidence="3" id="KW-1185">Reference proteome</keyword>
<gene>
    <name evidence="2" type="ORF">HRG_05881</name>
</gene>
<protein>
    <submittedName>
        <fullName evidence="2">Uncharacterized protein</fullName>
    </submittedName>
</protein>
<evidence type="ECO:0000256" key="1">
    <source>
        <dbReference type="SAM" id="MobiDB-lite"/>
    </source>
</evidence>
<comment type="caution">
    <text evidence="2">The sequence shown here is derived from an EMBL/GenBank/DDBJ whole genome shotgun (WGS) entry which is preliminary data.</text>
</comment>
<sequence length="191" mass="20855">MFNNFASRAGSYEDSSSFRSSRGAFSADFRFPMDSFGAGRRNEDVPGSPLSSTPNAGNPEVAGYYQEEYIPQKHSYSEQPEGSKNGPSRFRHGTSRGASHTMRENGPFGGGHDEESSSSSSNPYYKPSYFASIQELFNRSKQSRASGEQPPPDKQTPDHGRVPEPIVEEPDSPPASPVQQLRLLGKSDLDG</sequence>
<dbReference type="AlphaFoldDB" id="A0A9P8MZY5"/>
<feature type="compositionally biased region" description="Polar residues" evidence="1">
    <location>
        <begin position="135"/>
        <end position="146"/>
    </location>
</feature>
<feature type="compositionally biased region" description="Polar residues" evidence="1">
    <location>
        <begin position="77"/>
        <end position="86"/>
    </location>
</feature>
<dbReference type="RefSeq" id="XP_044720884.1">
    <property type="nucleotide sequence ID" value="XM_044864352.1"/>
</dbReference>